<gene>
    <name evidence="2" type="ORF">SCP_0508090</name>
</gene>
<evidence type="ECO:0000256" key="1">
    <source>
        <dbReference type="SAM" id="MobiDB-lite"/>
    </source>
</evidence>
<proteinExistence type="predicted"/>
<protein>
    <submittedName>
        <fullName evidence="2">Uncharacterized protein</fullName>
    </submittedName>
</protein>
<dbReference type="Proteomes" id="UP000287166">
    <property type="component" value="Unassembled WGS sequence"/>
</dbReference>
<dbReference type="EMBL" id="BFAD01000005">
    <property type="protein sequence ID" value="GBE83753.1"/>
    <property type="molecule type" value="Genomic_DNA"/>
</dbReference>
<keyword evidence="3" id="KW-1185">Reference proteome</keyword>
<feature type="region of interest" description="Disordered" evidence="1">
    <location>
        <begin position="1"/>
        <end position="33"/>
    </location>
</feature>
<dbReference type="RefSeq" id="XP_027614666.1">
    <property type="nucleotide sequence ID" value="XM_027758865.1"/>
</dbReference>
<evidence type="ECO:0000313" key="2">
    <source>
        <dbReference type="EMBL" id="GBE83753.1"/>
    </source>
</evidence>
<sequence>MEGNTAVIGKKRRASDNATGRREKSKTSQPLSTDLVNAVTASDGSGLIVQKKPCKVRSDKGVKKGPRKKAAAECGGQP</sequence>
<feature type="region of interest" description="Disordered" evidence="1">
    <location>
        <begin position="58"/>
        <end position="78"/>
    </location>
</feature>
<comment type="caution">
    <text evidence="2">The sequence shown here is derived from an EMBL/GenBank/DDBJ whole genome shotgun (WGS) entry which is preliminary data.</text>
</comment>
<accession>A0A401GNG1</accession>
<reference evidence="2 3" key="1">
    <citation type="journal article" date="2018" name="Sci. Rep.">
        <title>Genome sequence of the cauliflower mushroom Sparassis crispa (Hanabiratake) and its association with beneficial usage.</title>
        <authorList>
            <person name="Kiyama R."/>
            <person name="Furutani Y."/>
            <person name="Kawaguchi K."/>
            <person name="Nakanishi T."/>
        </authorList>
    </citation>
    <scope>NUCLEOTIDE SEQUENCE [LARGE SCALE GENOMIC DNA]</scope>
</reference>
<evidence type="ECO:0000313" key="3">
    <source>
        <dbReference type="Proteomes" id="UP000287166"/>
    </source>
</evidence>
<dbReference type="InParanoid" id="A0A401GNG1"/>
<organism evidence="2 3">
    <name type="scientific">Sparassis crispa</name>
    <dbReference type="NCBI Taxonomy" id="139825"/>
    <lineage>
        <taxon>Eukaryota</taxon>
        <taxon>Fungi</taxon>
        <taxon>Dikarya</taxon>
        <taxon>Basidiomycota</taxon>
        <taxon>Agaricomycotina</taxon>
        <taxon>Agaricomycetes</taxon>
        <taxon>Polyporales</taxon>
        <taxon>Sparassidaceae</taxon>
        <taxon>Sparassis</taxon>
    </lineage>
</organism>
<name>A0A401GNG1_9APHY</name>
<dbReference type="GeneID" id="38780670"/>
<dbReference type="AlphaFoldDB" id="A0A401GNG1"/>